<dbReference type="PANTHER" id="PTHR47545">
    <property type="entry name" value="MULTIFUNCTIONAL CCA PROTEIN"/>
    <property type="match status" value="1"/>
</dbReference>
<evidence type="ECO:0000313" key="3">
    <source>
        <dbReference type="EMBL" id="XAH74288.1"/>
    </source>
</evidence>
<dbReference type="Proteomes" id="UP001451571">
    <property type="component" value="Chromosome"/>
</dbReference>
<dbReference type="EMBL" id="CP146256">
    <property type="protein sequence ID" value="XAH74288.1"/>
    <property type="molecule type" value="Genomic_DNA"/>
</dbReference>
<sequence length="204" mass="23748">MGNELFNTITEYLILSEKPSDYLNRLFNSEDFKQWPFSMLRRLKDTEQSKIHHPEGNVWNHTMLVLDEAAAVRENSSDPKAFMWAVLLHDIGKPDTTRIKGEKITAYNHDSVGADLSKEFLEAVTSEQDFIVKVCMLVKYHMHMLYILKDLPFSDKKGLISSVDINDIALLGYCDRLGREAANRNKVMEEYRRFYSMLETMENE</sequence>
<dbReference type="InterPro" id="IPR003607">
    <property type="entry name" value="HD/PDEase_dom"/>
</dbReference>
<feature type="domain" description="HD" evidence="2">
    <location>
        <begin position="58"/>
        <end position="145"/>
    </location>
</feature>
<dbReference type="Pfam" id="PF01966">
    <property type="entry name" value="HD"/>
    <property type="match status" value="1"/>
</dbReference>
<dbReference type="InterPro" id="IPR006674">
    <property type="entry name" value="HD_domain"/>
</dbReference>
<dbReference type="CDD" id="cd00077">
    <property type="entry name" value="HDc"/>
    <property type="match status" value="1"/>
</dbReference>
<dbReference type="InterPro" id="IPR006675">
    <property type="entry name" value="HDIG_dom"/>
</dbReference>
<dbReference type="RefSeq" id="WP_342757881.1">
    <property type="nucleotide sequence ID" value="NZ_CP146256.1"/>
</dbReference>
<dbReference type="SUPFAM" id="SSF109604">
    <property type="entry name" value="HD-domain/PDEase-like"/>
    <property type="match status" value="1"/>
</dbReference>
<dbReference type="PANTHER" id="PTHR47545:SF2">
    <property type="entry name" value="CC-ADDING TRNA NUCLEOTIDYLTRANSFERASE"/>
    <property type="match status" value="1"/>
</dbReference>
<dbReference type="Gene3D" id="1.10.3090.10">
    <property type="entry name" value="cca-adding enzyme, domain 2"/>
    <property type="match status" value="1"/>
</dbReference>
<accession>A0ABZ3EVL6</accession>
<protein>
    <submittedName>
        <fullName evidence="3">HDIG domain-containing metalloprotein</fullName>
    </submittedName>
</protein>
<keyword evidence="1" id="KW-0547">Nucleotide-binding</keyword>
<evidence type="ECO:0000313" key="4">
    <source>
        <dbReference type="Proteomes" id="UP001451571"/>
    </source>
</evidence>
<gene>
    <name evidence="3" type="ORF">V6984_00510</name>
</gene>
<dbReference type="InterPro" id="IPR050124">
    <property type="entry name" value="tRNA_CCA-adding_enzyme"/>
</dbReference>
<keyword evidence="4" id="KW-1185">Reference proteome</keyword>
<reference evidence="3 4" key="1">
    <citation type="submission" date="2024-02" db="EMBL/GenBank/DDBJ databases">
        <title>Bacterial strain from lacustrine sediment.</title>
        <authorList>
            <person name="Petit C."/>
            <person name="Fadhlaoui K."/>
        </authorList>
    </citation>
    <scope>NUCLEOTIDE SEQUENCE [LARGE SCALE GENOMIC DNA]</scope>
    <source>
        <strain evidence="3 4">IPX-CK</strain>
    </source>
</reference>
<dbReference type="NCBIfam" id="TIGR00277">
    <property type="entry name" value="HDIG"/>
    <property type="match status" value="1"/>
</dbReference>
<organism evidence="3 4">
    <name type="scientific">Kineothrix sedimenti</name>
    <dbReference type="NCBI Taxonomy" id="3123317"/>
    <lineage>
        <taxon>Bacteria</taxon>
        <taxon>Bacillati</taxon>
        <taxon>Bacillota</taxon>
        <taxon>Clostridia</taxon>
        <taxon>Lachnospirales</taxon>
        <taxon>Lachnospiraceae</taxon>
        <taxon>Kineothrix</taxon>
    </lineage>
</organism>
<name>A0ABZ3EVL6_9FIRM</name>
<proteinExistence type="predicted"/>
<evidence type="ECO:0000259" key="2">
    <source>
        <dbReference type="Pfam" id="PF01966"/>
    </source>
</evidence>
<evidence type="ECO:0000256" key="1">
    <source>
        <dbReference type="ARBA" id="ARBA00022741"/>
    </source>
</evidence>